<evidence type="ECO:0000256" key="1">
    <source>
        <dbReference type="SAM" id="MobiDB-lite"/>
    </source>
</evidence>
<protein>
    <submittedName>
        <fullName evidence="2">Uncharacterized protein</fullName>
    </submittedName>
</protein>
<dbReference type="EMBL" id="CABPSA010000008">
    <property type="protein sequence ID" value="VVE43760.1"/>
    <property type="molecule type" value="Genomic_DNA"/>
</dbReference>
<dbReference type="Proteomes" id="UP000343335">
    <property type="component" value="Unassembled WGS sequence"/>
</dbReference>
<evidence type="ECO:0000313" key="3">
    <source>
        <dbReference type="Proteomes" id="UP000343335"/>
    </source>
</evidence>
<organism evidence="2 3">
    <name type="scientific">Pandoraea commovens</name>
    <dbReference type="NCBI Taxonomy" id="2508289"/>
    <lineage>
        <taxon>Bacteria</taxon>
        <taxon>Pseudomonadati</taxon>
        <taxon>Pseudomonadota</taxon>
        <taxon>Betaproteobacteria</taxon>
        <taxon>Burkholderiales</taxon>
        <taxon>Burkholderiaceae</taxon>
        <taxon>Pandoraea</taxon>
    </lineage>
</organism>
<feature type="compositionally biased region" description="Basic and acidic residues" evidence="1">
    <location>
        <begin position="188"/>
        <end position="198"/>
    </location>
</feature>
<evidence type="ECO:0000313" key="2">
    <source>
        <dbReference type="EMBL" id="VVE43760.1"/>
    </source>
</evidence>
<name>A0A5E4Y581_9BURK</name>
<sequence>MDESNTNSNTEATDTVPVAEIPGIAPAADAAVVAQPSTSATEPLLAPTGVDVEDGKLVLRTVGMRGAAFTIAPYSGMSEGDSVSLRVSGGDAGVVSTDFDVTENWIGEDITLWVPWPKLKALAGRDITVDYIVRPAAGGAQRVSDTLGVHVEALGKEGLGERRSRWVAGGGNADDGDSDAARRRARREARADRTRWAS</sequence>
<feature type="region of interest" description="Disordered" evidence="1">
    <location>
        <begin position="164"/>
        <end position="198"/>
    </location>
</feature>
<gene>
    <name evidence="2" type="ORF">PCO31010_04298</name>
</gene>
<accession>A0A5E4Y581</accession>
<reference evidence="2 3" key="1">
    <citation type="submission" date="2019-08" db="EMBL/GenBank/DDBJ databases">
        <authorList>
            <person name="Peeters C."/>
        </authorList>
    </citation>
    <scope>NUCLEOTIDE SEQUENCE [LARGE SCALE GENOMIC DNA]</scope>
    <source>
        <strain evidence="2 3">LMG 31010</strain>
    </source>
</reference>
<dbReference type="AlphaFoldDB" id="A0A5E4Y581"/>
<proteinExistence type="predicted"/>
<dbReference type="RefSeq" id="WP_150666016.1">
    <property type="nucleotide sequence ID" value="NZ_CABPSA010000008.1"/>
</dbReference>